<dbReference type="RefSeq" id="XP_024550732.1">
    <property type="nucleotide sequence ID" value="XM_024694939.1"/>
</dbReference>
<dbReference type="OrthoDB" id="5001442at2759"/>
<proteinExistence type="predicted"/>
<evidence type="ECO:0000313" key="3">
    <source>
        <dbReference type="Proteomes" id="UP000001798"/>
    </source>
</evidence>
<organism evidence="2 3">
    <name type="scientific">Botryotinia fuckeliana (strain B05.10)</name>
    <name type="common">Noble rot fungus</name>
    <name type="synonym">Botrytis cinerea</name>
    <dbReference type="NCBI Taxonomy" id="332648"/>
    <lineage>
        <taxon>Eukaryota</taxon>
        <taxon>Fungi</taxon>
        <taxon>Dikarya</taxon>
        <taxon>Ascomycota</taxon>
        <taxon>Pezizomycotina</taxon>
        <taxon>Leotiomycetes</taxon>
        <taxon>Helotiales</taxon>
        <taxon>Sclerotiniaceae</taxon>
        <taxon>Botrytis</taxon>
    </lineage>
</organism>
<dbReference type="AlphaFoldDB" id="A0A384JS16"/>
<dbReference type="Proteomes" id="UP000001798">
    <property type="component" value="Chromosome 9"/>
</dbReference>
<name>A0A384JS16_BOTFB</name>
<gene>
    <name evidence="2" type="ORF">BCIN_09g01660</name>
</gene>
<evidence type="ECO:0000313" key="2">
    <source>
        <dbReference type="EMBL" id="ATZ53292.1"/>
    </source>
</evidence>
<evidence type="ECO:0000256" key="1">
    <source>
        <dbReference type="SAM" id="MobiDB-lite"/>
    </source>
</evidence>
<dbReference type="GeneID" id="36394478"/>
<feature type="compositionally biased region" description="Basic residues" evidence="1">
    <location>
        <begin position="86"/>
        <end position="98"/>
    </location>
</feature>
<dbReference type="EMBL" id="CP009813">
    <property type="protein sequence ID" value="ATZ53292.1"/>
    <property type="molecule type" value="Genomic_DNA"/>
</dbReference>
<dbReference type="KEGG" id="bfu:BCIN_09g01660"/>
<reference evidence="2 3" key="1">
    <citation type="journal article" date="2011" name="PLoS Genet.">
        <title>Genomic analysis of the necrotrophic fungal pathogens Sclerotinia sclerotiorum and Botrytis cinerea.</title>
        <authorList>
            <person name="Amselem J."/>
            <person name="Cuomo C.A."/>
            <person name="van Kan J.A."/>
            <person name="Viaud M."/>
            <person name="Benito E.P."/>
            <person name="Couloux A."/>
            <person name="Coutinho P.M."/>
            <person name="de Vries R.P."/>
            <person name="Dyer P.S."/>
            <person name="Fillinger S."/>
            <person name="Fournier E."/>
            <person name="Gout L."/>
            <person name="Hahn M."/>
            <person name="Kohn L."/>
            <person name="Lapalu N."/>
            <person name="Plummer K.M."/>
            <person name="Pradier J.M."/>
            <person name="Quevillon E."/>
            <person name="Sharon A."/>
            <person name="Simon A."/>
            <person name="ten Have A."/>
            <person name="Tudzynski B."/>
            <person name="Tudzynski P."/>
            <person name="Wincker P."/>
            <person name="Andrew M."/>
            <person name="Anthouard V."/>
            <person name="Beever R.E."/>
            <person name="Beffa R."/>
            <person name="Benoit I."/>
            <person name="Bouzid O."/>
            <person name="Brault B."/>
            <person name="Chen Z."/>
            <person name="Choquer M."/>
            <person name="Collemare J."/>
            <person name="Cotton P."/>
            <person name="Danchin E.G."/>
            <person name="Da Silva C."/>
            <person name="Gautier A."/>
            <person name="Giraud C."/>
            <person name="Giraud T."/>
            <person name="Gonzalez C."/>
            <person name="Grossetete S."/>
            <person name="Guldener U."/>
            <person name="Henrissat B."/>
            <person name="Howlett B.J."/>
            <person name="Kodira C."/>
            <person name="Kretschmer M."/>
            <person name="Lappartient A."/>
            <person name="Leroch M."/>
            <person name="Levis C."/>
            <person name="Mauceli E."/>
            <person name="Neuveglise C."/>
            <person name="Oeser B."/>
            <person name="Pearson M."/>
            <person name="Poulain J."/>
            <person name="Poussereau N."/>
            <person name="Quesneville H."/>
            <person name="Rascle C."/>
            <person name="Schumacher J."/>
            <person name="Segurens B."/>
            <person name="Sexton A."/>
            <person name="Silva E."/>
            <person name="Sirven C."/>
            <person name="Soanes D.M."/>
            <person name="Talbot N.J."/>
            <person name="Templeton M."/>
            <person name="Yandava C."/>
            <person name="Yarden O."/>
            <person name="Zeng Q."/>
            <person name="Rollins J.A."/>
            <person name="Lebrun M.H."/>
            <person name="Dickman M."/>
        </authorList>
    </citation>
    <scope>NUCLEOTIDE SEQUENCE [LARGE SCALE GENOMIC DNA]</scope>
    <source>
        <strain evidence="2 3">B05.10</strain>
    </source>
</reference>
<sequence length="134" mass="14469">MADWLIKYSVYVCSSVVLGALEQRPHGERTGGEQWSKVQLQTFFTGPKSAVHYFCVTVAEAAVEAEVQPIGGGDRGAVGEVAQGPSRRRRQARDHHLAKSGGGSRCISKSAISTRSVAGCQRRRMTSCAGCMWI</sequence>
<reference evidence="2 3" key="3">
    <citation type="journal article" date="2017" name="Mol. Plant Pathol.">
        <title>A gapless genome sequence of the fungus Botrytis cinerea.</title>
        <authorList>
            <person name="Van Kan J.A."/>
            <person name="Stassen J.H."/>
            <person name="Mosbach A."/>
            <person name="Van Der Lee T.A."/>
            <person name="Faino L."/>
            <person name="Farmer A.D."/>
            <person name="Papasotiriou D.G."/>
            <person name="Zhou S."/>
            <person name="Seidl M.F."/>
            <person name="Cottam E."/>
            <person name="Edel D."/>
            <person name="Hahn M."/>
            <person name="Schwartz D.C."/>
            <person name="Dietrich R.A."/>
            <person name="Widdison S."/>
            <person name="Scalliet G."/>
        </authorList>
    </citation>
    <scope>NUCLEOTIDE SEQUENCE [LARGE SCALE GENOMIC DNA]</scope>
    <source>
        <strain evidence="2 3">B05.10</strain>
    </source>
</reference>
<keyword evidence="3" id="KW-1185">Reference proteome</keyword>
<accession>A0A384JS16</accession>
<dbReference type="VEuPathDB" id="FungiDB:Bcin09g01660"/>
<protein>
    <submittedName>
        <fullName evidence="2">Uncharacterized protein</fullName>
    </submittedName>
</protein>
<feature type="region of interest" description="Disordered" evidence="1">
    <location>
        <begin position="74"/>
        <end position="105"/>
    </location>
</feature>
<reference evidence="2 3" key="2">
    <citation type="journal article" date="2012" name="Eukaryot. Cell">
        <title>Genome update of Botrytis cinerea strains B05.10 and T4.</title>
        <authorList>
            <person name="Staats M."/>
            <person name="van Kan J.A."/>
        </authorList>
    </citation>
    <scope>NUCLEOTIDE SEQUENCE [LARGE SCALE GENOMIC DNA]</scope>
    <source>
        <strain evidence="2 3">B05.10</strain>
    </source>
</reference>